<dbReference type="SMART" id="SM00220">
    <property type="entry name" value="S_TKc"/>
    <property type="match status" value="1"/>
</dbReference>
<dbReference type="GO" id="GO:0005737">
    <property type="term" value="C:cytoplasm"/>
    <property type="evidence" value="ECO:0000318"/>
    <property type="project" value="GO_Central"/>
</dbReference>
<dbReference type="PANTHER" id="PTHR44329:SF214">
    <property type="entry name" value="PROTEIN KINASE DOMAIN-CONTAINING PROTEIN"/>
    <property type="match status" value="1"/>
</dbReference>
<dbReference type="InterPro" id="IPR008271">
    <property type="entry name" value="Ser/Thr_kinase_AS"/>
</dbReference>
<evidence type="ECO:0000313" key="3">
    <source>
        <dbReference type="EMBL" id="PNW70196.1"/>
    </source>
</evidence>
<dbReference type="GO" id="GO:0005524">
    <property type="term" value="F:ATP binding"/>
    <property type="evidence" value="ECO:0007669"/>
    <property type="project" value="InterPro"/>
</dbReference>
<feature type="region of interest" description="Disordered" evidence="1">
    <location>
        <begin position="593"/>
        <end position="623"/>
    </location>
</feature>
<feature type="compositionally biased region" description="Low complexity" evidence="1">
    <location>
        <begin position="1967"/>
        <end position="2005"/>
    </location>
</feature>
<dbReference type="Proteomes" id="UP000006906">
    <property type="component" value="Chromosome 17"/>
</dbReference>
<dbReference type="GO" id="GO:0007165">
    <property type="term" value="P:signal transduction"/>
    <property type="evidence" value="ECO:0000318"/>
    <property type="project" value="GO_Central"/>
</dbReference>
<feature type="domain" description="Protein kinase" evidence="2">
    <location>
        <begin position="1518"/>
        <end position="1880"/>
    </location>
</feature>
<feature type="compositionally biased region" description="Low complexity" evidence="1">
    <location>
        <begin position="1948"/>
        <end position="1958"/>
    </location>
</feature>
<dbReference type="Gramene" id="PNW70196">
    <property type="protein sequence ID" value="PNW70196"/>
    <property type="gene ID" value="CHLRE_17g709900v5"/>
</dbReference>
<feature type="compositionally biased region" description="Basic and acidic residues" evidence="1">
    <location>
        <begin position="1568"/>
        <end position="1581"/>
    </location>
</feature>
<dbReference type="PROSITE" id="PS50011">
    <property type="entry name" value="PROTEIN_KINASE_DOM"/>
    <property type="match status" value="1"/>
</dbReference>
<protein>
    <recommendedName>
        <fullName evidence="2">Protein kinase domain-containing protein</fullName>
    </recommendedName>
</protein>
<feature type="compositionally biased region" description="Gly residues" evidence="1">
    <location>
        <begin position="515"/>
        <end position="525"/>
    </location>
</feature>
<feature type="region of interest" description="Disordered" evidence="1">
    <location>
        <begin position="827"/>
        <end position="859"/>
    </location>
</feature>
<feature type="compositionally biased region" description="Gly residues" evidence="1">
    <location>
        <begin position="1299"/>
        <end position="1317"/>
    </location>
</feature>
<organism evidence="3 4">
    <name type="scientific">Chlamydomonas reinhardtii</name>
    <name type="common">Chlamydomonas smithii</name>
    <dbReference type="NCBI Taxonomy" id="3055"/>
    <lineage>
        <taxon>Eukaryota</taxon>
        <taxon>Viridiplantae</taxon>
        <taxon>Chlorophyta</taxon>
        <taxon>core chlorophytes</taxon>
        <taxon>Chlorophyceae</taxon>
        <taxon>CS clade</taxon>
        <taxon>Chlamydomonadales</taxon>
        <taxon>Chlamydomonadaceae</taxon>
        <taxon>Chlamydomonas</taxon>
    </lineage>
</organism>
<feature type="compositionally biased region" description="Low complexity" evidence="1">
    <location>
        <begin position="1907"/>
        <end position="1917"/>
    </location>
</feature>
<dbReference type="GO" id="GO:0004672">
    <property type="term" value="F:protein kinase activity"/>
    <property type="evidence" value="ECO:0000318"/>
    <property type="project" value="GO_Central"/>
</dbReference>
<feature type="compositionally biased region" description="Low complexity" evidence="1">
    <location>
        <begin position="2015"/>
        <end position="2026"/>
    </location>
</feature>
<gene>
    <name evidence="3" type="ORF">CHLRE_17g709900v5</name>
</gene>
<feature type="region of interest" description="Disordered" evidence="1">
    <location>
        <begin position="885"/>
        <end position="904"/>
    </location>
</feature>
<keyword evidence="4" id="KW-1185">Reference proteome</keyword>
<feature type="region of interest" description="Disordered" evidence="1">
    <location>
        <begin position="1907"/>
        <end position="1930"/>
    </location>
</feature>
<feature type="compositionally biased region" description="Low complexity" evidence="1">
    <location>
        <begin position="1250"/>
        <end position="1261"/>
    </location>
</feature>
<evidence type="ECO:0000313" key="4">
    <source>
        <dbReference type="Proteomes" id="UP000006906"/>
    </source>
</evidence>
<dbReference type="STRING" id="3055.A0A2K3CPK0"/>
<sequence length="2026" mass="197684">MPALGSERIVASLDAIEAGLPCGQASLMVFGPHAATGTSGGMIGGAADVGSLGAAGGPDGPLSGDCGGGGGWVFCSTSGAAAAMHPLCAPHHAGWMATLRDSLHFCKQEASAMAAAAETAMPGNDTAAAAAGAAPAAVRERAVVVAYRLSDMQQQHSNLMVLAPAAPALAAAAVAAVAAPIVTVRPLPLSLAPAELLALPVFHMRGGRERLTAVLLLSGLQCGSSSGTLDAGEAVAAAAEPQQQPAAAAAAVAQRRVVSGPPHQQQLKLGLNDYRELQRLSQFVGFGLFADPSHSAFLSQVAAQLAAVAGSHGLHDAIVAVLDTVPELIRSRTSVLGRPLLAACTAPLPPPTPASQHPPGITGAAVAGGGTGGGTGTVMVGGGSAAGGSAAAAAAAAAVAQGAASAQQHSDLVAMTAAASGAGGGAQATDGGPTSFSTSGAAGSNPVVVFAHRSRTAVGQAGYQQDANHPGATANNAGVIGGSGGANTSLLHSASASNLPPVNQSLLGRLPNSPLGGGGGGGGLDSGAPSRLQRVHSMGCMRGVVGDGDGGTGVSGGGAASSSRTLAAAPEPSRIKAVRMQLPRSLLLKAIKASGGPQQAQQASQPMPAGTNLSSLRRQPPGVHITSLSSMLGQVQQHQHQQQLLVGRRPTGISSVSVGTHNSTSGAVAAAFGGGAMSTGSAFASVSGGGLRHTHPQLSALSLATGRSPASTLTLSDASAHVLEDHHALRDVLLAGNLLGGVSPGAVVLCVEGAPLPRGTLHNAAALLASSSLAAACGAAGVSGCSTGTATIGGTSAAGMQSSHTGTVSSACGGNGMSAAASSALMTAHSVPGQQHAAPGPMPSFVNSPPAPGVASAAGTGSMFGHPSWFPPSATPGDVDGVAAPAAAGMGPAQSSGAAAAGNLGDAAGSQVLSKPAAGVGSAAVASAADAAPHGGPQNRPTLLSALDSVAMSYSGGGGGGSGGGGGLASQGASSLMAMAGSTRLLATAGMPMVTAPAPGRLALYLVFAETLPAGVLQMVEAELKQLMPMVFACFRAVLSGGNFSPVPAMPYGTPLVTLAQPQYSRVPSDWRLLYEQVTGRTVPLPSLAMTFSGAGAGAGGGGMGSAAGVLSGAAAGGGALLSRMISGLETVSEIDSQLLDRMQQMQTQIPNQQQQTGFGSIMSLCAGNQGQLAAIAAATMAGGGVARDAPGGAAAAAAGPAALYAIDNLRSILTPPPSPMRSLGGGAGMAARRPHLLSSSPAISGATGGEPAPAGSASAGGAAGGMLGGSNLLSSPRGTAAGGAVRQASGAIKSHGGPQPGGDVGSSSGGGSGGGTASLAAALKRRLTERSGSDGAFKALLGLVASGQGAGRGQISSGSMSGSAAAGAAASVSARLQLPGVTGGGAGSVAGFVSGLNLYGVGGGGVCGGVGLFGVGQLDTAPVDSLLEVSKAGCANAANWLYNSSPEVQLEEALQAAAAATASGSMPRASAAMLAAQQQQNTELLVSTVRSRLTAALAGSEDTEQARAALHQDLEAIELLDVLGRGGQGVVFRGTMHGLEAAIKVFAQNQAVAASQAGQDKQAAALKAKEQERQKERDMNDPLADSSEGEVHTAGAEAAEGLVRQAKRSAMEVAVSQSISHPNIVQVYAAFSGVVVVRCHYRDSPLPVLRLCAPDDAMLGNSDPGPLNQVLCLEYCDVGTLLAASRSGAFRQPCATGPANGAIWPALVPLYTSLLEVALALRHLHSRRLVHCDVKAANVLLKSSTRDPRGWTCKLSDFGCVRLMKDAGPDGALGFRVTHPLGTVGHMAPECFVKGALLGAAVDVYALGVMMYELLMCRTPYSNMNPQDVPRQVLRSGVRPVFHPLAPAPYVSLAARCWSASPRRRPTASELVTALQGLLVEAQAAAADAAAGSAGAGGGRAAAGTAARAQQPAAPAAAPPAAPAPAAMPAAPLPGRVGAPAPAGPVAVGPAAGSAAPHQPVQQSRAAPAAVKAAAGPALATPPHGGARGPVPLQQAAPPAAATPETVSVKRLEQQQQLLRQTRQP</sequence>
<reference evidence="3 4" key="1">
    <citation type="journal article" date="2007" name="Science">
        <title>The Chlamydomonas genome reveals the evolution of key animal and plant functions.</title>
        <authorList>
            <person name="Merchant S.S."/>
            <person name="Prochnik S.E."/>
            <person name="Vallon O."/>
            <person name="Harris E.H."/>
            <person name="Karpowicz S.J."/>
            <person name="Witman G.B."/>
            <person name="Terry A."/>
            <person name="Salamov A."/>
            <person name="Fritz-Laylin L.K."/>
            <person name="Marechal-Drouard L."/>
            <person name="Marshall W.F."/>
            <person name="Qu L.H."/>
            <person name="Nelson D.R."/>
            <person name="Sanderfoot A.A."/>
            <person name="Spalding M.H."/>
            <person name="Kapitonov V.V."/>
            <person name="Ren Q."/>
            <person name="Ferris P."/>
            <person name="Lindquist E."/>
            <person name="Shapiro H."/>
            <person name="Lucas S.M."/>
            <person name="Grimwood J."/>
            <person name="Schmutz J."/>
            <person name="Cardol P."/>
            <person name="Cerutti H."/>
            <person name="Chanfreau G."/>
            <person name="Chen C.L."/>
            <person name="Cognat V."/>
            <person name="Croft M.T."/>
            <person name="Dent R."/>
            <person name="Dutcher S."/>
            <person name="Fernandez E."/>
            <person name="Fukuzawa H."/>
            <person name="Gonzalez-Ballester D."/>
            <person name="Gonzalez-Halphen D."/>
            <person name="Hallmann A."/>
            <person name="Hanikenne M."/>
            <person name="Hippler M."/>
            <person name="Inwood W."/>
            <person name="Jabbari K."/>
            <person name="Kalanon M."/>
            <person name="Kuras R."/>
            <person name="Lefebvre P.A."/>
            <person name="Lemaire S.D."/>
            <person name="Lobanov A.V."/>
            <person name="Lohr M."/>
            <person name="Manuell A."/>
            <person name="Meier I."/>
            <person name="Mets L."/>
            <person name="Mittag M."/>
            <person name="Mittelmeier T."/>
            <person name="Moroney J.V."/>
            <person name="Moseley J."/>
            <person name="Napoli C."/>
            <person name="Nedelcu A.M."/>
            <person name="Niyogi K."/>
            <person name="Novoselov S.V."/>
            <person name="Paulsen I.T."/>
            <person name="Pazour G."/>
            <person name="Purton S."/>
            <person name="Ral J.P."/>
            <person name="Riano-Pachon D.M."/>
            <person name="Riekhof W."/>
            <person name="Rymarquis L."/>
            <person name="Schroda M."/>
            <person name="Stern D."/>
            <person name="Umen J."/>
            <person name="Willows R."/>
            <person name="Wilson N."/>
            <person name="Zimmer S.L."/>
            <person name="Allmer J."/>
            <person name="Balk J."/>
            <person name="Bisova K."/>
            <person name="Chen C.J."/>
            <person name="Elias M."/>
            <person name="Gendler K."/>
            <person name="Hauser C."/>
            <person name="Lamb M.R."/>
            <person name="Ledford H."/>
            <person name="Long J.C."/>
            <person name="Minagawa J."/>
            <person name="Page M.D."/>
            <person name="Pan J."/>
            <person name="Pootakham W."/>
            <person name="Roje S."/>
            <person name="Rose A."/>
            <person name="Stahlberg E."/>
            <person name="Terauchi A.M."/>
            <person name="Yang P."/>
            <person name="Ball S."/>
            <person name="Bowler C."/>
            <person name="Dieckmann C.L."/>
            <person name="Gladyshev V.N."/>
            <person name="Green P."/>
            <person name="Jorgensen R."/>
            <person name="Mayfield S."/>
            <person name="Mueller-Roeber B."/>
            <person name="Rajamani S."/>
            <person name="Sayre R.T."/>
            <person name="Brokstein P."/>
            <person name="Dubchak I."/>
            <person name="Goodstein D."/>
            <person name="Hornick L."/>
            <person name="Huang Y.W."/>
            <person name="Jhaveri J."/>
            <person name="Luo Y."/>
            <person name="Martinez D."/>
            <person name="Ngau W.C."/>
            <person name="Otillar B."/>
            <person name="Poliakov A."/>
            <person name="Porter A."/>
            <person name="Szajkowski L."/>
            <person name="Werner G."/>
            <person name="Zhou K."/>
            <person name="Grigoriev I.V."/>
            <person name="Rokhsar D.S."/>
            <person name="Grossman A.R."/>
        </authorList>
    </citation>
    <scope>NUCLEOTIDE SEQUENCE [LARGE SCALE GENOMIC DNA]</scope>
    <source>
        <strain evidence="4">CC-503</strain>
    </source>
</reference>
<dbReference type="RefSeq" id="XP_042914516.1">
    <property type="nucleotide sequence ID" value="XM_043072057.1"/>
</dbReference>
<dbReference type="InParanoid" id="A0A2K3CPK0"/>
<dbReference type="InterPro" id="IPR051681">
    <property type="entry name" value="Ser/Thr_Kinases-Pseudokinases"/>
</dbReference>
<feature type="region of interest" description="Disordered" evidence="1">
    <location>
        <begin position="460"/>
        <end position="480"/>
    </location>
</feature>
<feature type="region of interest" description="Disordered" evidence="1">
    <location>
        <begin position="1278"/>
        <end position="1318"/>
    </location>
</feature>
<feature type="compositionally biased region" description="Low complexity" evidence="1">
    <location>
        <begin position="593"/>
        <end position="610"/>
    </location>
</feature>
<dbReference type="SUPFAM" id="SSF56112">
    <property type="entry name" value="Protein kinase-like (PK-like)"/>
    <property type="match status" value="1"/>
</dbReference>
<dbReference type="Gene3D" id="1.10.510.10">
    <property type="entry name" value="Transferase(Phosphotransferase) domain 1"/>
    <property type="match status" value="1"/>
</dbReference>
<dbReference type="Gene3D" id="3.30.200.20">
    <property type="entry name" value="Phosphorylase Kinase, domain 1"/>
    <property type="match status" value="1"/>
</dbReference>
<dbReference type="PROSITE" id="PS00108">
    <property type="entry name" value="PROTEIN_KINASE_ST"/>
    <property type="match status" value="1"/>
</dbReference>
<feature type="region of interest" description="Disordered" evidence="1">
    <location>
        <begin position="1948"/>
        <end position="2026"/>
    </location>
</feature>
<dbReference type="InterPro" id="IPR011009">
    <property type="entry name" value="Kinase-like_dom_sf"/>
</dbReference>
<evidence type="ECO:0000259" key="2">
    <source>
        <dbReference type="PROSITE" id="PS50011"/>
    </source>
</evidence>
<name>A0A2K3CPK0_CHLRE</name>
<feature type="region of interest" description="Disordered" evidence="1">
    <location>
        <begin position="1564"/>
        <end position="1593"/>
    </location>
</feature>
<feature type="compositionally biased region" description="Gly residues" evidence="1">
    <location>
        <begin position="545"/>
        <end position="559"/>
    </location>
</feature>
<dbReference type="ExpressionAtlas" id="A0A2K3CPK0">
    <property type="expression patterns" value="baseline and differential"/>
</dbReference>
<dbReference type="KEGG" id="cre:CHLRE_17g709900v5"/>
<feature type="compositionally biased region" description="Low complexity" evidence="1">
    <location>
        <begin position="505"/>
        <end position="514"/>
    </location>
</feature>
<dbReference type="EMBL" id="CM008978">
    <property type="protein sequence ID" value="PNW70196.1"/>
    <property type="molecule type" value="Genomic_DNA"/>
</dbReference>
<feature type="region of interest" description="Disordered" evidence="1">
    <location>
        <begin position="502"/>
        <end position="576"/>
    </location>
</feature>
<dbReference type="InterPro" id="IPR000719">
    <property type="entry name" value="Prot_kinase_dom"/>
</dbReference>
<accession>A0A2K3CPK0</accession>
<feature type="region of interest" description="Disordered" evidence="1">
    <location>
        <begin position="421"/>
        <end position="440"/>
    </location>
</feature>
<dbReference type="OrthoDB" id="548111at2759"/>
<dbReference type="PANTHER" id="PTHR44329">
    <property type="entry name" value="SERINE/THREONINE-PROTEIN KINASE TNNI3K-RELATED"/>
    <property type="match status" value="1"/>
</dbReference>
<dbReference type="GeneID" id="5717145"/>
<dbReference type="Pfam" id="PF00069">
    <property type="entry name" value="Pkinase"/>
    <property type="match status" value="1"/>
</dbReference>
<feature type="region of interest" description="Disordered" evidence="1">
    <location>
        <begin position="1240"/>
        <end position="1261"/>
    </location>
</feature>
<evidence type="ECO:0000256" key="1">
    <source>
        <dbReference type="SAM" id="MobiDB-lite"/>
    </source>
</evidence>
<proteinExistence type="predicted"/>